<dbReference type="Proteomes" id="UP000594014">
    <property type="component" value="Chromosome"/>
</dbReference>
<evidence type="ECO:0000313" key="1">
    <source>
        <dbReference type="EMBL" id="QOX63259.1"/>
    </source>
</evidence>
<proteinExistence type="predicted"/>
<reference evidence="1" key="1">
    <citation type="submission" date="2019-08" db="EMBL/GenBank/DDBJ databases">
        <title>Genome sequence of Clostridiales bacterium MT110.</title>
        <authorList>
            <person name="Cao J."/>
        </authorList>
    </citation>
    <scope>NUCLEOTIDE SEQUENCE</scope>
    <source>
        <strain evidence="1">MT110</strain>
    </source>
</reference>
<dbReference type="EMBL" id="CP042469">
    <property type="protein sequence ID" value="QOX63259.1"/>
    <property type="molecule type" value="Genomic_DNA"/>
</dbReference>
<sequence length="268" mass="29960">MTFQLALCQMMVTDNKKLNLSKAGSMLRQAADKGAAMAALPEMFNCPYSNKYFREYAEEGEGQTLEFLSDIAKELGIYLIGGSIPELDDGKVYNTSYSFNREGELIGKHRKIHLFDIDIKGGIRFMESETLSPGNKSTVFDTEFCKVGTAICYDVRFPELFSSMTLDGVKLVILPGAFNMTTGPAHWDLTMRARAVDNQLYFAAVSPARDLAGSYHAYGHSCVVNPWGEFCGKTDSRESIVLAEIDPDYAEDIRSQLPLLKHRRPEIY</sequence>
<keyword evidence="1" id="KW-0378">Hydrolase</keyword>
<keyword evidence="2" id="KW-1185">Reference proteome</keyword>
<name>A0ACD1AA06_9FIRM</name>
<protein>
    <submittedName>
        <fullName evidence="1">Carbon-nitrogen hydrolase family protein</fullName>
    </submittedName>
</protein>
<evidence type="ECO:0000313" key="2">
    <source>
        <dbReference type="Proteomes" id="UP000594014"/>
    </source>
</evidence>
<gene>
    <name evidence="1" type="ORF">FRZ06_07815</name>
</gene>
<organism evidence="1 2">
    <name type="scientific">Anoxybacterium hadale</name>
    <dbReference type="NCBI Taxonomy" id="3408580"/>
    <lineage>
        <taxon>Bacteria</taxon>
        <taxon>Bacillati</taxon>
        <taxon>Bacillota</taxon>
        <taxon>Clostridia</taxon>
        <taxon>Peptostreptococcales</taxon>
        <taxon>Anaerovoracaceae</taxon>
        <taxon>Anoxybacterium</taxon>
    </lineage>
</organism>
<accession>A0ACD1AA06</accession>